<dbReference type="InterPro" id="IPR000086">
    <property type="entry name" value="NUDIX_hydrolase_dom"/>
</dbReference>
<proteinExistence type="inferred from homology"/>
<sequence>MRAPDHGSVRCVGGILHDATGRLLVIRRGHDPGRGLWSLPGGRVEAGETDAEAVAREIREETGLVVRPGRLAGMVVRGRYAIYDYVCEVEGGTLHAGDDADEARWVDGNALSTLDLTEGLAETLRGWDALPRC</sequence>
<feature type="domain" description="Nudix hydrolase" evidence="5">
    <location>
        <begin position="7"/>
        <end position="128"/>
    </location>
</feature>
<dbReference type="InterPro" id="IPR020476">
    <property type="entry name" value="Nudix_hydrolase"/>
</dbReference>
<dbReference type="Gene3D" id="3.90.79.10">
    <property type="entry name" value="Nucleoside Triphosphate Pyrophosphohydrolase"/>
    <property type="match status" value="1"/>
</dbReference>
<dbReference type="PROSITE" id="PS51462">
    <property type="entry name" value="NUDIX"/>
    <property type="match status" value="1"/>
</dbReference>
<dbReference type="PROSITE" id="PS00893">
    <property type="entry name" value="NUDIX_BOX"/>
    <property type="match status" value="1"/>
</dbReference>
<accession>A0ABY7AXW2</accession>
<evidence type="ECO:0000256" key="1">
    <source>
        <dbReference type="ARBA" id="ARBA00001946"/>
    </source>
</evidence>
<comment type="cofactor">
    <cofactor evidence="1">
        <name>Mg(2+)</name>
        <dbReference type="ChEBI" id="CHEBI:18420"/>
    </cofactor>
</comment>
<evidence type="ECO:0000256" key="2">
    <source>
        <dbReference type="ARBA" id="ARBA00005582"/>
    </source>
</evidence>
<dbReference type="Pfam" id="PF00293">
    <property type="entry name" value="NUDIX"/>
    <property type="match status" value="1"/>
</dbReference>
<reference evidence="6" key="1">
    <citation type="submission" date="2022-11" db="EMBL/GenBank/DDBJ databases">
        <authorList>
            <person name="Mo P."/>
        </authorList>
    </citation>
    <scope>NUCLEOTIDE SEQUENCE</scope>
    <source>
        <strain evidence="6">HUAS 11-8</strain>
    </source>
</reference>
<dbReference type="Proteomes" id="UP001163203">
    <property type="component" value="Chromosome"/>
</dbReference>
<evidence type="ECO:0000256" key="4">
    <source>
        <dbReference type="RuleBase" id="RU003476"/>
    </source>
</evidence>
<dbReference type="PANTHER" id="PTHR43046:SF16">
    <property type="entry name" value="ADP-RIBOSE PYROPHOSPHATASE YJHB-RELATED"/>
    <property type="match status" value="1"/>
</dbReference>
<dbReference type="PRINTS" id="PR00502">
    <property type="entry name" value="NUDIXFAMILY"/>
</dbReference>
<dbReference type="CDD" id="cd04673">
    <property type="entry name" value="NUDIX_ADPRase"/>
    <property type="match status" value="1"/>
</dbReference>
<protein>
    <submittedName>
        <fullName evidence="6">NUDIX domain-containing protein</fullName>
    </submittedName>
</protein>
<organism evidence="6 7">
    <name type="scientific">Amycolatopsis cynarae</name>
    <dbReference type="NCBI Taxonomy" id="2995223"/>
    <lineage>
        <taxon>Bacteria</taxon>
        <taxon>Bacillati</taxon>
        <taxon>Actinomycetota</taxon>
        <taxon>Actinomycetes</taxon>
        <taxon>Pseudonocardiales</taxon>
        <taxon>Pseudonocardiaceae</taxon>
        <taxon>Amycolatopsis</taxon>
    </lineage>
</organism>
<dbReference type="InterPro" id="IPR020084">
    <property type="entry name" value="NUDIX_hydrolase_CS"/>
</dbReference>
<evidence type="ECO:0000259" key="5">
    <source>
        <dbReference type="PROSITE" id="PS51462"/>
    </source>
</evidence>
<comment type="similarity">
    <text evidence="2 4">Belongs to the Nudix hydrolase family.</text>
</comment>
<dbReference type="InterPro" id="IPR015797">
    <property type="entry name" value="NUDIX_hydrolase-like_dom_sf"/>
</dbReference>
<evidence type="ECO:0000313" key="7">
    <source>
        <dbReference type="Proteomes" id="UP001163203"/>
    </source>
</evidence>
<keyword evidence="7" id="KW-1185">Reference proteome</keyword>
<keyword evidence="3 4" id="KW-0378">Hydrolase</keyword>
<dbReference type="SUPFAM" id="SSF55811">
    <property type="entry name" value="Nudix"/>
    <property type="match status" value="1"/>
</dbReference>
<dbReference type="RefSeq" id="WP_268755078.1">
    <property type="nucleotide sequence ID" value="NZ_CP113836.1"/>
</dbReference>
<evidence type="ECO:0000256" key="3">
    <source>
        <dbReference type="ARBA" id="ARBA00022801"/>
    </source>
</evidence>
<name>A0ABY7AXW2_9PSEU</name>
<gene>
    <name evidence="6" type="ORF">ORV05_28565</name>
</gene>
<dbReference type="EMBL" id="CP113836">
    <property type="protein sequence ID" value="WAL64855.1"/>
    <property type="molecule type" value="Genomic_DNA"/>
</dbReference>
<dbReference type="PANTHER" id="PTHR43046">
    <property type="entry name" value="GDP-MANNOSE MANNOSYL HYDROLASE"/>
    <property type="match status" value="1"/>
</dbReference>
<evidence type="ECO:0000313" key="6">
    <source>
        <dbReference type="EMBL" id="WAL64855.1"/>
    </source>
</evidence>